<feature type="region of interest" description="Disordered" evidence="1">
    <location>
        <begin position="353"/>
        <end position="403"/>
    </location>
</feature>
<name>A0AAE4VH44_MYCFO</name>
<evidence type="ECO:0000256" key="1">
    <source>
        <dbReference type="SAM" id="MobiDB-lite"/>
    </source>
</evidence>
<comment type="caution">
    <text evidence="3">The sequence shown here is derived from an EMBL/GenBank/DDBJ whole genome shotgun (WGS) entry which is preliminary data.</text>
</comment>
<protein>
    <recommendedName>
        <fullName evidence="2">Glycine-rich domain-containing protein</fullName>
    </recommendedName>
</protein>
<dbReference type="AlphaFoldDB" id="A0AAE4VH44"/>
<proteinExistence type="predicted"/>
<dbReference type="InterPro" id="IPR049304">
    <property type="entry name" value="Gly_rich_dom"/>
</dbReference>
<evidence type="ECO:0000313" key="3">
    <source>
        <dbReference type="EMBL" id="MDV7294304.1"/>
    </source>
</evidence>
<evidence type="ECO:0000259" key="2">
    <source>
        <dbReference type="Pfam" id="PF21722"/>
    </source>
</evidence>
<reference evidence="3" key="1">
    <citation type="submission" date="2023-10" db="EMBL/GenBank/DDBJ databases">
        <title>Mycolicibacterium fortuitum clinical isolates causing pulmonary infections in humans.</title>
        <authorList>
            <person name="Mejia-Ponce P.M."/>
            <person name="Zenteno-Cuevas R."/>
            <person name="Licona-Cassani C."/>
        </authorList>
    </citation>
    <scope>NUCLEOTIDE SEQUENCE</scope>
    <source>
        <strain evidence="3">M8</strain>
    </source>
</reference>
<dbReference type="Proteomes" id="UP001186041">
    <property type="component" value="Unassembled WGS sequence"/>
</dbReference>
<dbReference type="EMBL" id="JAWLVV010000038">
    <property type="protein sequence ID" value="MDV7294304.1"/>
    <property type="molecule type" value="Genomic_DNA"/>
</dbReference>
<organism evidence="3 4">
    <name type="scientific">Mycolicibacterium fortuitum</name>
    <name type="common">Mycobacterium fortuitum</name>
    <dbReference type="NCBI Taxonomy" id="1766"/>
    <lineage>
        <taxon>Bacteria</taxon>
        <taxon>Bacillati</taxon>
        <taxon>Actinomycetota</taxon>
        <taxon>Actinomycetes</taxon>
        <taxon>Mycobacteriales</taxon>
        <taxon>Mycobacteriaceae</taxon>
        <taxon>Mycolicibacterium</taxon>
    </lineage>
</organism>
<dbReference type="RefSeq" id="WP_165588925.1">
    <property type="nucleotide sequence ID" value="NZ_JAWLVK010000037.1"/>
</dbReference>
<feature type="compositionally biased region" description="Low complexity" evidence="1">
    <location>
        <begin position="353"/>
        <end position="375"/>
    </location>
</feature>
<gene>
    <name evidence="3" type="ORF">R4485_29525</name>
</gene>
<dbReference type="Pfam" id="PF21722">
    <property type="entry name" value="Gly_rich_2"/>
    <property type="match status" value="1"/>
</dbReference>
<feature type="domain" description="Glycine-rich" evidence="2">
    <location>
        <begin position="258"/>
        <end position="366"/>
    </location>
</feature>
<sequence>MPWGTEFPTRVRAHRTAWSTELAALPGPPHREVWTSPGAQANAPALTATAELLTPTAKSGVVAKLPATGDSFPHQFPWQFKGPNATMRARAELLPPTVGVGPVPVAAPTLVASAELLAPEVSVTTEDVIVEAPLLTASADMPAADLVAVVEAPLLTASAATNGFPYRFPRSFAPNGFLVPDLVAGASLPTSEATAELLPPAVSVNYSAAAPIATATADVPTPTVSSGAGAAAPLMSASAELLTPTILLPHDPEDATYTTPGTWTWNMPSWCRNGDLVDLIMYAGGRGGTKGTSLGGSNGGAAGAIASTTLEVGTDIALGTSLTGQVGAAGAANSGNGGNTTCTTIGMTAAGATTESGASNGASPGNRTQGTRTVTGGTGGTGSSSGTGGAGTQPGAGGGGGGSLFFVGQNGSAGGAGLVAVRVRRP</sequence>
<accession>A0AAE4VH44</accession>
<feature type="compositionally biased region" description="Gly residues" evidence="1">
    <location>
        <begin position="376"/>
        <end position="403"/>
    </location>
</feature>
<evidence type="ECO:0000313" key="4">
    <source>
        <dbReference type="Proteomes" id="UP001186041"/>
    </source>
</evidence>